<dbReference type="Gene3D" id="2.40.100.10">
    <property type="entry name" value="Cyclophilin-like"/>
    <property type="match status" value="1"/>
</dbReference>
<reference evidence="5 6" key="1">
    <citation type="submission" date="2024-01" db="EMBL/GenBank/DDBJ databases">
        <title>Mesobacterium rodlantinim sp. nov., isolated from shallow sea hydrothermal systems off Kueishantao Island.</title>
        <authorList>
            <person name="Su Z."/>
            <person name="Tang K."/>
        </authorList>
    </citation>
    <scope>NUCLEOTIDE SEQUENCE [LARGE SCALE GENOMIC DNA]</scope>
    <source>
        <strain evidence="5 6">TK19101</strain>
    </source>
</reference>
<dbReference type="GO" id="GO:0016787">
    <property type="term" value="F:hydrolase activity"/>
    <property type="evidence" value="ECO:0007669"/>
    <property type="project" value="UniProtKB-KW"/>
</dbReference>
<dbReference type="SUPFAM" id="SSF160467">
    <property type="entry name" value="PH0987 N-terminal domain-like"/>
    <property type="match status" value="1"/>
</dbReference>
<dbReference type="EMBL" id="JAYLLH010000007">
    <property type="protein sequence ID" value="MEC3861007.1"/>
    <property type="molecule type" value="Genomic_DNA"/>
</dbReference>
<feature type="domain" description="Carboxyltransferase" evidence="4">
    <location>
        <begin position="13"/>
        <end position="217"/>
    </location>
</feature>
<dbReference type="InterPro" id="IPR003833">
    <property type="entry name" value="CT_C_D"/>
</dbReference>
<name>A0ABU6HEZ0_9RHOB</name>
<comment type="caution">
    <text evidence="5">The sequence shown here is derived from an EMBL/GenBank/DDBJ whole genome shotgun (WGS) entry which is preliminary data.</text>
</comment>
<evidence type="ECO:0000256" key="1">
    <source>
        <dbReference type="ARBA" id="ARBA00022741"/>
    </source>
</evidence>
<gene>
    <name evidence="5" type="ORF">VK792_06895</name>
</gene>
<organism evidence="5 6">
    <name type="scientific">Mesobacterium hydrothermale</name>
    <dbReference type="NCBI Taxonomy" id="3111907"/>
    <lineage>
        <taxon>Bacteria</taxon>
        <taxon>Pseudomonadati</taxon>
        <taxon>Pseudomonadota</taxon>
        <taxon>Alphaproteobacteria</taxon>
        <taxon>Rhodobacterales</taxon>
        <taxon>Roseobacteraceae</taxon>
        <taxon>Mesobacterium</taxon>
    </lineage>
</organism>
<evidence type="ECO:0000256" key="2">
    <source>
        <dbReference type="ARBA" id="ARBA00022801"/>
    </source>
</evidence>
<dbReference type="InterPro" id="IPR029000">
    <property type="entry name" value="Cyclophilin-like_dom_sf"/>
</dbReference>
<keyword evidence="1" id="KW-0547">Nucleotide-binding</keyword>
<dbReference type="InterPro" id="IPR010016">
    <property type="entry name" value="PxpB"/>
</dbReference>
<dbReference type="Proteomes" id="UP001348149">
    <property type="component" value="Unassembled WGS sequence"/>
</dbReference>
<dbReference type="PANTHER" id="PTHR34698:SF2">
    <property type="entry name" value="5-OXOPROLINASE SUBUNIT B"/>
    <property type="match status" value="1"/>
</dbReference>
<keyword evidence="3" id="KW-0067">ATP-binding</keyword>
<dbReference type="Gene3D" id="3.30.1360.40">
    <property type="match status" value="1"/>
</dbReference>
<dbReference type="PANTHER" id="PTHR34698">
    <property type="entry name" value="5-OXOPROLINASE SUBUNIT B"/>
    <property type="match status" value="1"/>
</dbReference>
<keyword evidence="6" id="KW-1185">Reference proteome</keyword>
<proteinExistence type="predicted"/>
<evidence type="ECO:0000313" key="6">
    <source>
        <dbReference type="Proteomes" id="UP001348149"/>
    </source>
</evidence>
<sequence length="250" mass="27131">MIADVTEKPTGFPTLRRMGVAGVLVSFGDHLSEPANRAALAFRAAIEAEGWDGVEETSTSLVSAFVRFDPLHLPHATLESRLSDLLTSQDWYAAPLPEGRRLFRVPTVYGTDLAPQLAEAAAEAGLSVQDAIASLSTVRVRVQTIGFAPGQPYLGPLPEAWDIPRQTALTPRVPEGALVVAIRQFVLFSVSTPTGWRHVGQTAFRLFRPESDTPFLLRPGDEVIFPQVAPEEFQNMRNDADGGATWEAIG</sequence>
<evidence type="ECO:0000259" key="4">
    <source>
        <dbReference type="SMART" id="SM00796"/>
    </source>
</evidence>
<accession>A0ABU6HEZ0</accession>
<evidence type="ECO:0000256" key="3">
    <source>
        <dbReference type="ARBA" id="ARBA00022840"/>
    </source>
</evidence>
<dbReference type="Pfam" id="PF02682">
    <property type="entry name" value="CT_C_D"/>
    <property type="match status" value="1"/>
</dbReference>
<protein>
    <submittedName>
        <fullName evidence="5">Allophanate hydrolase subunit 1</fullName>
    </submittedName>
</protein>
<evidence type="ECO:0000313" key="5">
    <source>
        <dbReference type="EMBL" id="MEC3861007.1"/>
    </source>
</evidence>
<keyword evidence="2 5" id="KW-0378">Hydrolase</keyword>
<dbReference type="SUPFAM" id="SSF50891">
    <property type="entry name" value="Cyclophilin-like"/>
    <property type="match status" value="1"/>
</dbReference>
<dbReference type="SMART" id="SM00796">
    <property type="entry name" value="AHS1"/>
    <property type="match status" value="1"/>
</dbReference>
<dbReference type="RefSeq" id="WP_326296664.1">
    <property type="nucleotide sequence ID" value="NZ_JAYLLH010000007.1"/>
</dbReference>